<dbReference type="AlphaFoldDB" id="A0A1G8X1M7"/>
<feature type="transmembrane region" description="Helical" evidence="10">
    <location>
        <begin position="76"/>
        <end position="102"/>
    </location>
</feature>
<feature type="transmembrane region" description="Helical" evidence="10">
    <location>
        <begin position="35"/>
        <end position="56"/>
    </location>
</feature>
<protein>
    <submittedName>
        <fullName evidence="11">Formate transporter</fullName>
    </submittedName>
</protein>
<evidence type="ECO:0000256" key="9">
    <source>
        <dbReference type="ARBA" id="ARBA00049660"/>
    </source>
</evidence>
<keyword evidence="7 10" id="KW-0472">Membrane</keyword>
<dbReference type="PROSITE" id="PS01005">
    <property type="entry name" value="FORMATE_NITRITE_TP_1"/>
    <property type="match status" value="1"/>
</dbReference>
<dbReference type="GO" id="GO:0005886">
    <property type="term" value="C:plasma membrane"/>
    <property type="evidence" value="ECO:0007669"/>
    <property type="project" value="UniProtKB-SubCell"/>
</dbReference>
<dbReference type="Proteomes" id="UP000199382">
    <property type="component" value="Unassembled WGS sequence"/>
</dbReference>
<dbReference type="PANTHER" id="PTHR30520:SF10">
    <property type="entry name" value="FORMATE CHANNEL FOCA-RELATED"/>
    <property type="match status" value="1"/>
</dbReference>
<keyword evidence="6 10" id="KW-1133">Transmembrane helix</keyword>
<dbReference type="NCBIfam" id="TIGR00790">
    <property type="entry name" value="fnt"/>
    <property type="match status" value="1"/>
</dbReference>
<dbReference type="InterPro" id="IPR024002">
    <property type="entry name" value="For/NO2_transpt_CS"/>
</dbReference>
<feature type="transmembrane region" description="Helical" evidence="10">
    <location>
        <begin position="256"/>
        <end position="278"/>
    </location>
</feature>
<comment type="subcellular location">
    <subcellularLocation>
        <location evidence="1">Cell inner membrane</location>
        <topology evidence="1">Multi-pass membrane protein</topology>
    </subcellularLocation>
</comment>
<evidence type="ECO:0000256" key="4">
    <source>
        <dbReference type="ARBA" id="ARBA00022519"/>
    </source>
</evidence>
<dbReference type="InterPro" id="IPR000292">
    <property type="entry name" value="For/NO2_transpt"/>
</dbReference>
<dbReference type="InterPro" id="IPR023999">
    <property type="entry name" value="Formate_transptr_FocA"/>
</dbReference>
<evidence type="ECO:0000256" key="1">
    <source>
        <dbReference type="ARBA" id="ARBA00004429"/>
    </source>
</evidence>
<proteinExistence type="inferred from homology"/>
<evidence type="ECO:0000256" key="10">
    <source>
        <dbReference type="SAM" id="Phobius"/>
    </source>
</evidence>
<organism evidence="11 12">
    <name type="scientific">Aliiruegeria lutimaris</name>
    <dbReference type="NCBI Taxonomy" id="571298"/>
    <lineage>
        <taxon>Bacteria</taxon>
        <taxon>Pseudomonadati</taxon>
        <taxon>Pseudomonadota</taxon>
        <taxon>Alphaproteobacteria</taxon>
        <taxon>Rhodobacterales</taxon>
        <taxon>Roseobacteraceae</taxon>
        <taxon>Aliiruegeria</taxon>
    </lineage>
</organism>
<dbReference type="NCBIfam" id="TIGR04060">
    <property type="entry name" value="formate_focA"/>
    <property type="match status" value="1"/>
</dbReference>
<feature type="transmembrane region" description="Helical" evidence="10">
    <location>
        <begin position="114"/>
        <end position="136"/>
    </location>
</feature>
<evidence type="ECO:0000256" key="7">
    <source>
        <dbReference type="ARBA" id="ARBA00023136"/>
    </source>
</evidence>
<accession>A0A1G8X1M7</accession>
<dbReference type="InterPro" id="IPR023271">
    <property type="entry name" value="Aquaporin-like"/>
</dbReference>
<gene>
    <name evidence="11" type="ORF">SAMN04488026_102521</name>
</gene>
<dbReference type="Pfam" id="PF01226">
    <property type="entry name" value="Form_Nir_trans"/>
    <property type="match status" value="1"/>
</dbReference>
<feature type="transmembrane region" description="Helical" evidence="10">
    <location>
        <begin position="162"/>
        <end position="181"/>
    </location>
</feature>
<comment type="similarity">
    <text evidence="9">Belongs to the FNT transporter (TC 1.A.16) family.</text>
</comment>
<evidence type="ECO:0000313" key="11">
    <source>
        <dbReference type="EMBL" id="SDJ83650.1"/>
    </source>
</evidence>
<evidence type="ECO:0000256" key="8">
    <source>
        <dbReference type="ARBA" id="ARBA00035914"/>
    </source>
</evidence>
<keyword evidence="12" id="KW-1185">Reference proteome</keyword>
<dbReference type="GO" id="GO:0015499">
    <property type="term" value="F:formate transmembrane transporter activity"/>
    <property type="evidence" value="ECO:0007669"/>
    <property type="project" value="InterPro"/>
</dbReference>
<keyword evidence="4" id="KW-0997">Cell inner membrane</keyword>
<comment type="catalytic activity">
    <reaction evidence="8">
        <text>formate(in) = formate(out)</text>
        <dbReference type="Rhea" id="RHEA:29679"/>
        <dbReference type="ChEBI" id="CHEBI:15740"/>
    </reaction>
</comment>
<dbReference type="STRING" id="571298.SAMN04488026_102521"/>
<evidence type="ECO:0000256" key="6">
    <source>
        <dbReference type="ARBA" id="ARBA00022989"/>
    </source>
</evidence>
<name>A0A1G8X1M7_9RHOB</name>
<reference evidence="11 12" key="1">
    <citation type="submission" date="2016-10" db="EMBL/GenBank/DDBJ databases">
        <authorList>
            <person name="de Groot N.N."/>
        </authorList>
    </citation>
    <scope>NUCLEOTIDE SEQUENCE [LARGE SCALE GENOMIC DNA]</scope>
    <source>
        <strain evidence="11 12">DSM 25294</strain>
    </source>
</reference>
<evidence type="ECO:0000256" key="3">
    <source>
        <dbReference type="ARBA" id="ARBA00022475"/>
    </source>
</evidence>
<keyword evidence="5 10" id="KW-0812">Transmembrane</keyword>
<dbReference type="EMBL" id="FNEK01000025">
    <property type="protein sequence ID" value="SDJ83650.1"/>
    <property type="molecule type" value="Genomic_DNA"/>
</dbReference>
<keyword evidence="2" id="KW-0813">Transport</keyword>
<evidence type="ECO:0000313" key="12">
    <source>
        <dbReference type="Proteomes" id="UP000199382"/>
    </source>
</evidence>
<dbReference type="PANTHER" id="PTHR30520">
    <property type="entry name" value="FORMATE TRANSPORTER-RELATED"/>
    <property type="match status" value="1"/>
</dbReference>
<feature type="transmembrane region" description="Helical" evidence="10">
    <location>
        <begin position="193"/>
        <end position="216"/>
    </location>
</feature>
<dbReference type="Gene3D" id="1.20.1080.10">
    <property type="entry name" value="Glycerol uptake facilitator protein"/>
    <property type="match status" value="1"/>
</dbReference>
<evidence type="ECO:0000256" key="2">
    <source>
        <dbReference type="ARBA" id="ARBA00022448"/>
    </source>
</evidence>
<evidence type="ECO:0000256" key="5">
    <source>
        <dbReference type="ARBA" id="ARBA00022692"/>
    </source>
</evidence>
<sequence length="288" mass="31228">MDMQHQPFDPILPPEMAKKAEDLGVAKATKRPRNAFALAISAGFFIGIAFIFYTVVTTGNPNMGWGASKMLGGLAFSLGLMLVVVNGGELFTSSVLTVVAKASGKITWGQLGKNWVLVYVGNFIGCLALVAIMQVAQHYEFAGGQLGLNYMKIAQHKLHHDFSQAIALGIMCNVMVCLGVWMTFSARTVTDKLLAVTMPVAMFVAAGFEHCVANMFQIPMAILTKNAVGPEFWEATGATAAQFADLTWGHFFLDNLLPVTIGNIIGGGLFVGLLYWFIYLRPGEEQRH</sequence>
<keyword evidence="3" id="KW-1003">Cell membrane</keyword>
<dbReference type="RefSeq" id="WP_212635089.1">
    <property type="nucleotide sequence ID" value="NZ_FNEK01000025.1"/>
</dbReference>